<proteinExistence type="inferred from homology"/>
<evidence type="ECO:0000256" key="3">
    <source>
        <dbReference type="ARBA" id="ARBA00022448"/>
    </source>
</evidence>
<keyword evidence="5" id="KW-0436">Ligase</keyword>
<name>A0AAD5HAQ2_UMBRA</name>
<evidence type="ECO:0000256" key="4">
    <source>
        <dbReference type="ARBA" id="ARBA00022475"/>
    </source>
</evidence>
<dbReference type="FunFam" id="3.40.50.12780:FF:000019">
    <property type="entry name" value="Long-chain fatty acid transporter"/>
    <property type="match status" value="1"/>
</dbReference>
<dbReference type="PROSITE" id="PS00455">
    <property type="entry name" value="AMP_BINDING"/>
    <property type="match status" value="1"/>
</dbReference>
<dbReference type="InterPro" id="IPR020845">
    <property type="entry name" value="AMP-binding_CS"/>
</dbReference>
<evidence type="ECO:0000259" key="19">
    <source>
        <dbReference type="Pfam" id="PF00501"/>
    </source>
</evidence>
<keyword evidence="7" id="KW-0547">Nucleotide-binding</keyword>
<dbReference type="PANTHER" id="PTHR43107:SF15">
    <property type="entry name" value="FATTY ACID TRANSPORT PROTEIN 3, ISOFORM A"/>
    <property type="match status" value="1"/>
</dbReference>
<evidence type="ECO:0000256" key="8">
    <source>
        <dbReference type="ARBA" id="ARBA00022840"/>
    </source>
</evidence>
<evidence type="ECO:0000256" key="18">
    <source>
        <dbReference type="SAM" id="MobiDB-lite"/>
    </source>
</evidence>
<keyword evidence="11" id="KW-0472">Membrane</keyword>
<keyword evidence="4" id="KW-1003">Cell membrane</keyword>
<dbReference type="InterPro" id="IPR042099">
    <property type="entry name" value="ANL_N_sf"/>
</dbReference>
<comment type="function">
    <text evidence="15">Acyl-CoA synthetase required for both the import of long chain fatty acids (LCFAs) (C14-C18) and the activation very long chain fatty acids (VLCFAs) (C20-C26) by esterification of the fatty acids into metabolically active CoA-thioesters for subsequent degradation or incorporation into phospholipids. The transport and fatty acyl-CoA synthetase activities are genetically separable and are thus independent activities. Esterifies VLCFAs in the peroxisome matrix. The VLCFAs are actively transported into peroxisomes by a PXA1-PXA2 heterodimeric transporter in the peroxisomal membrane.</text>
</comment>
<dbReference type="Proteomes" id="UP001206595">
    <property type="component" value="Unassembled WGS sequence"/>
</dbReference>
<dbReference type="GO" id="GO:0005324">
    <property type="term" value="F:long-chain fatty acid transmembrane transporter activity"/>
    <property type="evidence" value="ECO:0007669"/>
    <property type="project" value="TreeGrafter"/>
</dbReference>
<keyword evidence="6" id="KW-0812">Transmembrane</keyword>
<feature type="compositionally biased region" description="Polar residues" evidence="18">
    <location>
        <begin position="1"/>
        <end position="19"/>
    </location>
</feature>
<feature type="domain" description="AMP-dependent synthetase/ligase" evidence="19">
    <location>
        <begin position="107"/>
        <end position="495"/>
    </location>
</feature>
<dbReference type="GO" id="GO:0005524">
    <property type="term" value="F:ATP binding"/>
    <property type="evidence" value="ECO:0007669"/>
    <property type="project" value="UniProtKB-KW"/>
</dbReference>
<keyword evidence="22" id="KW-1185">Reference proteome</keyword>
<dbReference type="PANTHER" id="PTHR43107">
    <property type="entry name" value="LONG-CHAIN FATTY ACID TRANSPORT PROTEIN"/>
    <property type="match status" value="1"/>
</dbReference>
<feature type="domain" description="AMP-binding enzyme C-terminal" evidence="20">
    <location>
        <begin position="552"/>
        <end position="628"/>
    </location>
</feature>
<comment type="caution">
    <text evidence="21">The sequence shown here is derived from an EMBL/GenBank/DDBJ whole genome shotgun (WGS) entry which is preliminary data.</text>
</comment>
<dbReference type="GO" id="GO:0044539">
    <property type="term" value="P:long-chain fatty acid import into cell"/>
    <property type="evidence" value="ECO:0007669"/>
    <property type="project" value="TreeGrafter"/>
</dbReference>
<organism evidence="21 22">
    <name type="scientific">Umbelopsis ramanniana AG</name>
    <dbReference type="NCBI Taxonomy" id="1314678"/>
    <lineage>
        <taxon>Eukaryota</taxon>
        <taxon>Fungi</taxon>
        <taxon>Fungi incertae sedis</taxon>
        <taxon>Mucoromycota</taxon>
        <taxon>Mucoromycotina</taxon>
        <taxon>Umbelopsidomycetes</taxon>
        <taxon>Umbelopsidales</taxon>
        <taxon>Umbelopsidaceae</taxon>
        <taxon>Umbelopsis</taxon>
    </lineage>
</organism>
<evidence type="ECO:0000256" key="2">
    <source>
        <dbReference type="ARBA" id="ARBA00006432"/>
    </source>
</evidence>
<comment type="subcellular location">
    <subcellularLocation>
        <location evidence="1">Cell membrane</location>
        <topology evidence="1">Multi-pass membrane protein</topology>
    </subcellularLocation>
    <subcellularLocation>
        <location evidence="13">Peroxisome membrane</location>
    </subcellularLocation>
</comment>
<sequence length="676" mass="75906">MSLGQNPPLAQNSTVTKYQNSDEEHVSFSSPPFHLSSSHSPLQHIPLLNMDAATVAKVAAAGILGSMYIDSKLLISRDWTQIRAAILMQSYHFMRKFKGKLNYFYRFKEKLEAHPDKIFVIFENESWTYKDMDRASSRIARWFQSKGIKKGDVVCMMHQNHPSLFVAQFGLMKIGAIPALINNQLTDAALIHCVKVAKSNFFLFDPVYAGAVQPCVKELSDLGIEIWGYGEHEPSMPFAETVTKDTLARFSDAEISEEYIENAQYGEPAMLIYTSGTTGLPKPAIVEHTRMNFGGMSYMNIHGVHGTDRVYCCLPLYHSSGQIVATAVAIQSGATLVLGRKFSVTKFWEECIRYDVTVMVYIGEICRYLLSQPFNSAENKHRVRMAYGNGMRPDVWNRFRDRFGVGKISEFYGATEGPSSLFNPNTNEFGSGAVGFRGYLTRTLTGELKIIKIDPISEEPVRDKHGYCIECAYDEPGELLVLIKMGGPLEFKGYYKNEQATNKKILTHVFAKGDAYFRTGDLLKLTKDGFFIFGDRVGDTFRWKGENVSTAEVAQVLGVYPGVAEANVYGTEVPNHDGRAGMAAIVMQDGASIDFKDFFRFVQQRLPKYAIPLFLRFVPAMEMTGTFKQRKVEYRNQGIDLAKVTPGEPVYWLVGDTYIPFEKEASDQITTGKAKL</sequence>
<comment type="catalytic activity">
    <reaction evidence="14">
        <text>a very long-chain fatty acid + ATP + CoA = a very long-chain fatty acyl-CoA + AMP + diphosphate</text>
        <dbReference type="Rhea" id="RHEA:54536"/>
        <dbReference type="ChEBI" id="CHEBI:30616"/>
        <dbReference type="ChEBI" id="CHEBI:33019"/>
        <dbReference type="ChEBI" id="CHEBI:57287"/>
        <dbReference type="ChEBI" id="CHEBI:58950"/>
        <dbReference type="ChEBI" id="CHEBI:138261"/>
        <dbReference type="ChEBI" id="CHEBI:456215"/>
    </reaction>
</comment>
<evidence type="ECO:0000313" key="21">
    <source>
        <dbReference type="EMBL" id="KAI8575731.1"/>
    </source>
</evidence>
<evidence type="ECO:0000256" key="16">
    <source>
        <dbReference type="ARBA" id="ARBA00068795"/>
    </source>
</evidence>
<dbReference type="Gene3D" id="3.30.300.30">
    <property type="match status" value="1"/>
</dbReference>
<dbReference type="InterPro" id="IPR025110">
    <property type="entry name" value="AMP-bd_C"/>
</dbReference>
<dbReference type="GO" id="GO:0005811">
    <property type="term" value="C:lipid droplet"/>
    <property type="evidence" value="ECO:0007669"/>
    <property type="project" value="TreeGrafter"/>
</dbReference>
<evidence type="ECO:0000256" key="13">
    <source>
        <dbReference type="ARBA" id="ARBA00046271"/>
    </source>
</evidence>
<dbReference type="Gene3D" id="3.40.50.12780">
    <property type="entry name" value="N-terminal domain of ligase-like"/>
    <property type="match status" value="1"/>
</dbReference>
<dbReference type="GO" id="GO:0009898">
    <property type="term" value="C:cytoplasmic side of plasma membrane"/>
    <property type="evidence" value="ECO:0007669"/>
    <property type="project" value="TreeGrafter"/>
</dbReference>
<dbReference type="Pfam" id="PF13193">
    <property type="entry name" value="AMP-binding_C"/>
    <property type="match status" value="1"/>
</dbReference>
<comment type="similarity">
    <text evidence="2">Belongs to the ATP-dependent AMP-binding enzyme family.</text>
</comment>
<dbReference type="InterPro" id="IPR000873">
    <property type="entry name" value="AMP-dep_synth/lig_dom"/>
</dbReference>
<dbReference type="GO" id="GO:0005778">
    <property type="term" value="C:peroxisomal membrane"/>
    <property type="evidence" value="ECO:0007669"/>
    <property type="project" value="UniProtKB-SubCell"/>
</dbReference>
<evidence type="ECO:0000256" key="15">
    <source>
        <dbReference type="ARBA" id="ARBA00060276"/>
    </source>
</evidence>
<evidence type="ECO:0000256" key="9">
    <source>
        <dbReference type="ARBA" id="ARBA00022989"/>
    </source>
</evidence>
<protein>
    <recommendedName>
        <fullName evidence="16">Very long-chain fatty acid transport protein</fullName>
    </recommendedName>
    <alternativeName>
        <fullName evidence="17">Very-long-chain acyl-CoA synthetase</fullName>
    </alternativeName>
</protein>
<evidence type="ECO:0000259" key="20">
    <source>
        <dbReference type="Pfam" id="PF13193"/>
    </source>
</evidence>
<feature type="region of interest" description="Disordered" evidence="18">
    <location>
        <begin position="1"/>
        <end position="32"/>
    </location>
</feature>
<evidence type="ECO:0000313" key="22">
    <source>
        <dbReference type="Proteomes" id="UP001206595"/>
    </source>
</evidence>
<dbReference type="NCBIfam" id="NF006134">
    <property type="entry name" value="PRK08279.1"/>
    <property type="match status" value="1"/>
</dbReference>
<evidence type="ECO:0000256" key="7">
    <source>
        <dbReference type="ARBA" id="ARBA00022741"/>
    </source>
</evidence>
<dbReference type="GO" id="GO:0004467">
    <property type="term" value="F:long-chain fatty acid-CoA ligase activity"/>
    <property type="evidence" value="ECO:0007669"/>
    <property type="project" value="TreeGrafter"/>
</dbReference>
<keyword evidence="10" id="KW-0445">Lipid transport</keyword>
<dbReference type="AlphaFoldDB" id="A0AAD5HAQ2"/>
<evidence type="ECO:0000256" key="10">
    <source>
        <dbReference type="ARBA" id="ARBA00023055"/>
    </source>
</evidence>
<dbReference type="EMBL" id="MU620971">
    <property type="protein sequence ID" value="KAI8575731.1"/>
    <property type="molecule type" value="Genomic_DNA"/>
</dbReference>
<dbReference type="FunFam" id="3.30.300.30:FF:000002">
    <property type="entry name" value="Long-chain fatty acid transport protein 1"/>
    <property type="match status" value="1"/>
</dbReference>
<evidence type="ECO:0000256" key="12">
    <source>
        <dbReference type="ARBA" id="ARBA00023140"/>
    </source>
</evidence>
<dbReference type="InterPro" id="IPR045851">
    <property type="entry name" value="AMP-bd_C_sf"/>
</dbReference>
<reference evidence="21" key="2">
    <citation type="journal article" date="2022" name="Proc. Natl. Acad. Sci. U.S.A.">
        <title>Diploid-dominant life cycles characterize the early evolution of Fungi.</title>
        <authorList>
            <person name="Amses K.R."/>
            <person name="Simmons D.R."/>
            <person name="Longcore J.E."/>
            <person name="Mondo S.J."/>
            <person name="Seto K."/>
            <person name="Jeronimo G.H."/>
            <person name="Bonds A.E."/>
            <person name="Quandt C.A."/>
            <person name="Davis W.J."/>
            <person name="Chang Y."/>
            <person name="Federici B.A."/>
            <person name="Kuo A."/>
            <person name="LaButti K."/>
            <person name="Pangilinan J."/>
            <person name="Andreopoulos W."/>
            <person name="Tritt A."/>
            <person name="Riley R."/>
            <person name="Hundley H."/>
            <person name="Johnson J."/>
            <person name="Lipzen A."/>
            <person name="Barry K."/>
            <person name="Lang B.F."/>
            <person name="Cuomo C.A."/>
            <person name="Buchler N.E."/>
            <person name="Grigoriev I.V."/>
            <person name="Spatafora J.W."/>
            <person name="Stajich J.E."/>
            <person name="James T.Y."/>
        </authorList>
    </citation>
    <scope>NUCLEOTIDE SEQUENCE</scope>
    <source>
        <strain evidence="21">AG</strain>
    </source>
</reference>
<keyword evidence="12" id="KW-0576">Peroxisome</keyword>
<keyword evidence="3" id="KW-0813">Transport</keyword>
<evidence type="ECO:0000256" key="5">
    <source>
        <dbReference type="ARBA" id="ARBA00022598"/>
    </source>
</evidence>
<accession>A0AAD5HAQ2</accession>
<evidence type="ECO:0000256" key="11">
    <source>
        <dbReference type="ARBA" id="ARBA00023136"/>
    </source>
</evidence>
<dbReference type="RefSeq" id="XP_051440735.1">
    <property type="nucleotide sequence ID" value="XM_051592126.1"/>
</dbReference>
<gene>
    <name evidence="21" type="ORF">K450DRAFT_260197</name>
</gene>
<evidence type="ECO:0000256" key="17">
    <source>
        <dbReference type="ARBA" id="ARBA00078285"/>
    </source>
</evidence>
<evidence type="ECO:0000256" key="6">
    <source>
        <dbReference type="ARBA" id="ARBA00022692"/>
    </source>
</evidence>
<dbReference type="Pfam" id="PF00501">
    <property type="entry name" value="AMP-binding"/>
    <property type="match status" value="1"/>
</dbReference>
<keyword evidence="9" id="KW-1133">Transmembrane helix</keyword>
<dbReference type="GeneID" id="75917469"/>
<reference evidence="21" key="1">
    <citation type="submission" date="2021-06" db="EMBL/GenBank/DDBJ databases">
        <authorList>
            <consortium name="DOE Joint Genome Institute"/>
            <person name="Mondo S.J."/>
            <person name="Amses K.R."/>
            <person name="Simmons D.R."/>
            <person name="Longcore J.E."/>
            <person name="Seto K."/>
            <person name="Alves G.H."/>
            <person name="Bonds A.E."/>
            <person name="Quandt C.A."/>
            <person name="Davis W.J."/>
            <person name="Chang Y."/>
            <person name="Letcher P.M."/>
            <person name="Powell M.J."/>
            <person name="Kuo A."/>
            <person name="Labutti K."/>
            <person name="Pangilinan J."/>
            <person name="Andreopoulos W."/>
            <person name="Tritt A."/>
            <person name="Riley R."/>
            <person name="Hundley H."/>
            <person name="Johnson J."/>
            <person name="Lipzen A."/>
            <person name="Barry K."/>
            <person name="Berbee M.L."/>
            <person name="Buchler N.E."/>
            <person name="Grigoriev I.V."/>
            <person name="Spatafora J.W."/>
            <person name="Stajich J.E."/>
            <person name="James T.Y."/>
        </authorList>
    </citation>
    <scope>NUCLEOTIDE SEQUENCE</scope>
    <source>
        <strain evidence="21">AG</strain>
    </source>
</reference>
<evidence type="ECO:0000256" key="1">
    <source>
        <dbReference type="ARBA" id="ARBA00004651"/>
    </source>
</evidence>
<keyword evidence="8" id="KW-0067">ATP-binding</keyword>
<evidence type="ECO:0000256" key="14">
    <source>
        <dbReference type="ARBA" id="ARBA00051585"/>
    </source>
</evidence>
<dbReference type="SUPFAM" id="SSF56801">
    <property type="entry name" value="Acetyl-CoA synthetase-like"/>
    <property type="match status" value="1"/>
</dbReference>